<keyword evidence="7" id="KW-1185">Reference proteome</keyword>
<name>A0A967KF42_9PROT</name>
<comment type="subcellular location">
    <subcellularLocation>
        <location evidence="1">Cell envelope</location>
    </subcellularLocation>
</comment>
<feature type="domain" description="Thioredoxin" evidence="5">
    <location>
        <begin position="37"/>
        <end position="180"/>
    </location>
</feature>
<reference evidence="6" key="1">
    <citation type="submission" date="2020-03" db="EMBL/GenBank/DDBJ databases">
        <title>Genome of Pelagibius litoralis DSM 21314T.</title>
        <authorList>
            <person name="Wang G."/>
        </authorList>
    </citation>
    <scope>NUCLEOTIDE SEQUENCE</scope>
    <source>
        <strain evidence="6">DSM 21314</strain>
    </source>
</reference>
<keyword evidence="3" id="KW-1015">Disulfide bond</keyword>
<dbReference type="SUPFAM" id="SSF52833">
    <property type="entry name" value="Thioredoxin-like"/>
    <property type="match status" value="1"/>
</dbReference>
<dbReference type="InterPro" id="IPR013766">
    <property type="entry name" value="Thioredoxin_domain"/>
</dbReference>
<dbReference type="Gene3D" id="3.40.30.10">
    <property type="entry name" value="Glutaredoxin"/>
    <property type="match status" value="1"/>
</dbReference>
<dbReference type="GO" id="GO:0016209">
    <property type="term" value="F:antioxidant activity"/>
    <property type="evidence" value="ECO:0007669"/>
    <property type="project" value="InterPro"/>
</dbReference>
<dbReference type="Proteomes" id="UP000761264">
    <property type="component" value="Unassembled WGS sequence"/>
</dbReference>
<dbReference type="InterPro" id="IPR004799">
    <property type="entry name" value="Periplasmic_diS_OxRdtase_DsbE"/>
</dbReference>
<evidence type="ECO:0000259" key="5">
    <source>
        <dbReference type="PROSITE" id="PS51352"/>
    </source>
</evidence>
<organism evidence="6 7">
    <name type="scientific">Pelagibius litoralis</name>
    <dbReference type="NCBI Taxonomy" id="374515"/>
    <lineage>
        <taxon>Bacteria</taxon>
        <taxon>Pseudomonadati</taxon>
        <taxon>Pseudomonadota</taxon>
        <taxon>Alphaproteobacteria</taxon>
        <taxon>Rhodospirillales</taxon>
        <taxon>Rhodovibrionaceae</taxon>
        <taxon>Pelagibius</taxon>
    </lineage>
</organism>
<gene>
    <name evidence="6" type="ORF">HBA54_26895</name>
</gene>
<dbReference type="InterPro" id="IPR017937">
    <property type="entry name" value="Thioredoxin_CS"/>
</dbReference>
<evidence type="ECO:0000313" key="7">
    <source>
        <dbReference type="Proteomes" id="UP000761264"/>
    </source>
</evidence>
<dbReference type="InterPro" id="IPR050553">
    <property type="entry name" value="Thioredoxin_ResA/DsbE_sf"/>
</dbReference>
<dbReference type="AlphaFoldDB" id="A0A967KF42"/>
<sequence length="180" mass="19714">MTQRLLFLLPVLLFVVLAGYFLWGLSPDRDPQALPSAMIDNPTPDFDLPPVPGLDQPGFASADLGKGEVVMVNFFASWCVPCRAEHPYLTDLAEQTGVPLYGINHRDKPEAAAAWLAELGNPYSRIGADAGRGAVEWGVSGVPETFILDGEGRIRYHHRGPLLGPLIEQEVEPMLRALRQ</sequence>
<dbReference type="InterPro" id="IPR036249">
    <property type="entry name" value="Thioredoxin-like_sf"/>
</dbReference>
<dbReference type="GO" id="GO:0017004">
    <property type="term" value="P:cytochrome complex assembly"/>
    <property type="evidence" value="ECO:0007669"/>
    <property type="project" value="UniProtKB-KW"/>
</dbReference>
<dbReference type="EMBL" id="JAAQPH010000036">
    <property type="protein sequence ID" value="NIA72224.1"/>
    <property type="molecule type" value="Genomic_DNA"/>
</dbReference>
<keyword evidence="2" id="KW-0201">Cytochrome c-type biogenesis</keyword>
<dbReference type="InterPro" id="IPR000866">
    <property type="entry name" value="AhpC/TSA"/>
</dbReference>
<evidence type="ECO:0000256" key="3">
    <source>
        <dbReference type="ARBA" id="ARBA00023157"/>
    </source>
</evidence>
<dbReference type="NCBIfam" id="TIGR00385">
    <property type="entry name" value="dsbE"/>
    <property type="match status" value="1"/>
</dbReference>
<dbReference type="PROSITE" id="PS00194">
    <property type="entry name" value="THIOREDOXIN_1"/>
    <property type="match status" value="1"/>
</dbReference>
<evidence type="ECO:0000256" key="2">
    <source>
        <dbReference type="ARBA" id="ARBA00022748"/>
    </source>
</evidence>
<dbReference type="GO" id="GO:0015036">
    <property type="term" value="F:disulfide oxidoreductase activity"/>
    <property type="evidence" value="ECO:0007669"/>
    <property type="project" value="InterPro"/>
</dbReference>
<proteinExistence type="predicted"/>
<dbReference type="PANTHER" id="PTHR42852:SF6">
    <property type="entry name" value="THIOL:DISULFIDE INTERCHANGE PROTEIN DSBE"/>
    <property type="match status" value="1"/>
</dbReference>
<evidence type="ECO:0000256" key="4">
    <source>
        <dbReference type="ARBA" id="ARBA00023284"/>
    </source>
</evidence>
<dbReference type="Pfam" id="PF00578">
    <property type="entry name" value="AhpC-TSA"/>
    <property type="match status" value="1"/>
</dbReference>
<protein>
    <submittedName>
        <fullName evidence="6">DsbE family thiol:disulfide interchange protein</fullName>
    </submittedName>
</protein>
<comment type="caution">
    <text evidence="6">The sequence shown here is derived from an EMBL/GenBank/DDBJ whole genome shotgun (WGS) entry which is preliminary data.</text>
</comment>
<accession>A0A967KF42</accession>
<dbReference type="PANTHER" id="PTHR42852">
    <property type="entry name" value="THIOL:DISULFIDE INTERCHANGE PROTEIN DSBE"/>
    <property type="match status" value="1"/>
</dbReference>
<dbReference type="GO" id="GO:0030288">
    <property type="term" value="C:outer membrane-bounded periplasmic space"/>
    <property type="evidence" value="ECO:0007669"/>
    <property type="project" value="InterPro"/>
</dbReference>
<keyword evidence="4" id="KW-0676">Redox-active center</keyword>
<dbReference type="RefSeq" id="WP_167231219.1">
    <property type="nucleotide sequence ID" value="NZ_JAAQPH010000036.1"/>
</dbReference>
<evidence type="ECO:0000313" key="6">
    <source>
        <dbReference type="EMBL" id="NIA72224.1"/>
    </source>
</evidence>
<evidence type="ECO:0000256" key="1">
    <source>
        <dbReference type="ARBA" id="ARBA00004196"/>
    </source>
</evidence>
<dbReference type="PROSITE" id="PS51352">
    <property type="entry name" value="THIOREDOXIN_2"/>
    <property type="match status" value="1"/>
</dbReference>